<evidence type="ECO:0000313" key="4">
    <source>
        <dbReference type="Proteomes" id="UP000078343"/>
    </source>
</evidence>
<feature type="compositionally biased region" description="Polar residues" evidence="1">
    <location>
        <begin position="1"/>
        <end position="37"/>
    </location>
</feature>
<feature type="domain" description="BZIP" evidence="2">
    <location>
        <begin position="127"/>
        <end position="142"/>
    </location>
</feature>
<organism evidence="3 4">
    <name type="scientific">Fonsecaea erecta</name>
    <dbReference type="NCBI Taxonomy" id="1367422"/>
    <lineage>
        <taxon>Eukaryota</taxon>
        <taxon>Fungi</taxon>
        <taxon>Dikarya</taxon>
        <taxon>Ascomycota</taxon>
        <taxon>Pezizomycotina</taxon>
        <taxon>Eurotiomycetes</taxon>
        <taxon>Chaetothyriomycetidae</taxon>
        <taxon>Chaetothyriales</taxon>
        <taxon>Herpotrichiellaceae</taxon>
        <taxon>Fonsecaea</taxon>
    </lineage>
</organism>
<feature type="region of interest" description="Disordered" evidence="1">
    <location>
        <begin position="119"/>
        <end position="139"/>
    </location>
</feature>
<dbReference type="RefSeq" id="XP_018687243.1">
    <property type="nucleotide sequence ID" value="XM_018843402.1"/>
</dbReference>
<dbReference type="GO" id="GO:0003700">
    <property type="term" value="F:DNA-binding transcription factor activity"/>
    <property type="evidence" value="ECO:0007669"/>
    <property type="project" value="InterPro"/>
</dbReference>
<sequence>MDTLTSVVRVNTQKPARPQPLSNPQSHQYGQQTAQNGKSEDTSIFGDDAYFGHPSPYRAWNDSTAQLDDLFLGYWSEIHGSRHGAVHNIDLTSPVQDTLGTPDNSELGSYVDAQHAHEVDQNAKLEKRRAQNRESQRNFRMRKQAAVDRLLAKIESQSREIEMLRQYNQFLGDTIKTYRIAGINGRLFDGHQEWK</sequence>
<dbReference type="SUPFAM" id="SSF57959">
    <property type="entry name" value="Leucine zipper domain"/>
    <property type="match status" value="1"/>
</dbReference>
<dbReference type="Pfam" id="PF00170">
    <property type="entry name" value="bZIP_1"/>
    <property type="match status" value="1"/>
</dbReference>
<gene>
    <name evidence="3" type="ORF">AYL99_11898</name>
</gene>
<dbReference type="CDD" id="cd14688">
    <property type="entry name" value="bZIP_YAP"/>
    <property type="match status" value="1"/>
</dbReference>
<dbReference type="SMART" id="SM00338">
    <property type="entry name" value="BRLZ"/>
    <property type="match status" value="1"/>
</dbReference>
<dbReference type="Proteomes" id="UP000078343">
    <property type="component" value="Unassembled WGS sequence"/>
</dbReference>
<evidence type="ECO:0000256" key="1">
    <source>
        <dbReference type="SAM" id="MobiDB-lite"/>
    </source>
</evidence>
<feature type="compositionally biased region" description="Basic and acidic residues" evidence="1">
    <location>
        <begin position="119"/>
        <end position="137"/>
    </location>
</feature>
<feature type="region of interest" description="Disordered" evidence="1">
    <location>
        <begin position="1"/>
        <end position="47"/>
    </location>
</feature>
<proteinExistence type="predicted"/>
<accession>A0A178Z379</accession>
<comment type="caution">
    <text evidence="3">The sequence shown here is derived from an EMBL/GenBank/DDBJ whole genome shotgun (WGS) entry which is preliminary data.</text>
</comment>
<dbReference type="EMBL" id="LVYI01000018">
    <property type="protein sequence ID" value="OAP53876.1"/>
    <property type="molecule type" value="Genomic_DNA"/>
</dbReference>
<dbReference type="PROSITE" id="PS00036">
    <property type="entry name" value="BZIP_BASIC"/>
    <property type="match status" value="1"/>
</dbReference>
<dbReference type="InterPro" id="IPR046347">
    <property type="entry name" value="bZIP_sf"/>
</dbReference>
<dbReference type="GeneID" id="30016065"/>
<protein>
    <recommendedName>
        <fullName evidence="2">BZIP domain-containing protein</fullName>
    </recommendedName>
</protein>
<dbReference type="AlphaFoldDB" id="A0A178Z379"/>
<dbReference type="Gene3D" id="1.20.5.170">
    <property type="match status" value="1"/>
</dbReference>
<evidence type="ECO:0000259" key="2">
    <source>
        <dbReference type="PROSITE" id="PS00036"/>
    </source>
</evidence>
<name>A0A178Z379_9EURO</name>
<dbReference type="InterPro" id="IPR004827">
    <property type="entry name" value="bZIP"/>
</dbReference>
<evidence type="ECO:0000313" key="3">
    <source>
        <dbReference type="EMBL" id="OAP53876.1"/>
    </source>
</evidence>
<keyword evidence="4" id="KW-1185">Reference proteome</keyword>
<reference evidence="3 4" key="1">
    <citation type="submission" date="2016-04" db="EMBL/GenBank/DDBJ databases">
        <title>Draft genome of Fonsecaea erecta CBS 125763.</title>
        <authorList>
            <person name="Weiss V.A."/>
            <person name="Vicente V.A."/>
            <person name="Raittz R.T."/>
            <person name="Moreno L.F."/>
            <person name="De Souza E.M."/>
            <person name="Pedrosa F.O."/>
            <person name="Steffens M.B."/>
            <person name="Faoro H."/>
            <person name="Tadra-Sfeir M.Z."/>
            <person name="Najafzadeh M.J."/>
            <person name="Felipe M.S."/>
            <person name="Teixeira M."/>
            <person name="Sun J."/>
            <person name="Xi L."/>
            <person name="Gomes R."/>
            <person name="De Azevedo C.M."/>
            <person name="Salgado C.G."/>
            <person name="Da Silva M.B."/>
            <person name="Nascimento M.F."/>
            <person name="Queiroz-Telles F."/>
            <person name="Attili D.S."/>
            <person name="Gorbushina A."/>
        </authorList>
    </citation>
    <scope>NUCLEOTIDE SEQUENCE [LARGE SCALE GENOMIC DNA]</scope>
    <source>
        <strain evidence="3 4">CBS 125763</strain>
    </source>
</reference>